<accession>A0ABR1JCD0</accession>
<comment type="subcellular location">
    <subcellularLocation>
        <location evidence="1">Endoplasmic reticulum</location>
    </subcellularLocation>
</comment>
<name>A0ABR1JCD0_9AGAR</name>
<dbReference type="Pfam" id="PF10250">
    <property type="entry name" value="O-FucT"/>
    <property type="match status" value="1"/>
</dbReference>
<sequence length="510" mass="58441">MLFPVALSVENLGLIPRSSKHRHPFPRRYFRFLSAGVLLLTVSLYFKFQLKSERTLSQDEYPTPFSAHSATALPPLYEKWTIYERNLPQHKANALSSESQFLFMANHAHGVGWGNVLQEMFLNAHLAYLTKRTFVFNNYTWDRSEADYSEFKGKIIPSRIPVSTMLSGPIIGTQASVGSVTPYAVSREFFRSVCPSPSVLELEGLKADTPYYEDGFTLMKKWVERINAIDDPCIEISSSSPALFDMWFFFQSGVLSLWPSLRSSPLLTEFSFAPLIESAFSVNRHLFISPSHEIPWSKRILSFLPDVLSIPSVFQAHQFTDRSLGLIPGLMTIHIRRGDFVEFCRSLEQVNSTFQGFNAFPEMLDKFNLSTTGESPEEKWERYRKHCLPSMEEIVEKVGVVRKAAHSAGNEKNQQLDRLYIMSNAPRQWLEELKEAIRQSAHSNGEKWEEIYSSRDLSLTWEQKYVAQTVDMYIATKSQTFIGNGFSSLSSNIMMLRMAKDVHPLNSRLW</sequence>
<keyword evidence="10" id="KW-1185">Reference proteome</keyword>
<evidence type="ECO:0000256" key="5">
    <source>
        <dbReference type="ARBA" id="ARBA00023253"/>
    </source>
</evidence>
<keyword evidence="6" id="KW-0119">Carbohydrate metabolism</keyword>
<evidence type="ECO:0000256" key="6">
    <source>
        <dbReference type="ARBA" id="ARBA00023277"/>
    </source>
</evidence>
<evidence type="ECO:0000256" key="2">
    <source>
        <dbReference type="ARBA" id="ARBA00004922"/>
    </source>
</evidence>
<comment type="pathway">
    <text evidence="2">Protein modification; protein glycosylation.</text>
</comment>
<dbReference type="Proteomes" id="UP001498398">
    <property type="component" value="Unassembled WGS sequence"/>
</dbReference>
<dbReference type="PANTHER" id="PTHR13398:SF0">
    <property type="entry name" value="GDP-FUCOSE PROTEIN O-FUCOSYLTRANSFERASE 2"/>
    <property type="match status" value="1"/>
</dbReference>
<evidence type="ECO:0000256" key="7">
    <source>
        <dbReference type="ARBA" id="ARBA00025803"/>
    </source>
</evidence>
<gene>
    <name evidence="9" type="ORF">VKT23_010208</name>
</gene>
<dbReference type="InterPro" id="IPR019378">
    <property type="entry name" value="GDP-Fuc_O-FucTrfase"/>
</dbReference>
<comment type="caution">
    <text evidence="9">The sequence shown here is derived from an EMBL/GenBank/DDBJ whole genome shotgun (WGS) entry which is preliminary data.</text>
</comment>
<evidence type="ECO:0000313" key="9">
    <source>
        <dbReference type="EMBL" id="KAK7457863.1"/>
    </source>
</evidence>
<evidence type="ECO:0000313" key="10">
    <source>
        <dbReference type="Proteomes" id="UP001498398"/>
    </source>
</evidence>
<dbReference type="PANTHER" id="PTHR13398">
    <property type="entry name" value="GDP-FUCOSE PROTEIN O-FUCOSYLTRANSFERASE 2"/>
    <property type="match status" value="1"/>
</dbReference>
<reference evidence="9 10" key="1">
    <citation type="submission" date="2024-01" db="EMBL/GenBank/DDBJ databases">
        <title>A draft genome for the cacao thread blight pathogen Marasmiellus scandens.</title>
        <authorList>
            <person name="Baruah I.K."/>
            <person name="Leung J."/>
            <person name="Bukari Y."/>
            <person name="Amoako-Attah I."/>
            <person name="Meinhardt L.W."/>
            <person name="Bailey B.A."/>
            <person name="Cohen S.P."/>
        </authorList>
    </citation>
    <scope>NUCLEOTIDE SEQUENCE [LARGE SCALE GENOMIC DNA]</scope>
    <source>
        <strain evidence="9 10">GH-19</strain>
    </source>
</reference>
<comment type="similarity">
    <text evidence="7">Belongs to the glycosyltransferase 68 family.</text>
</comment>
<evidence type="ECO:0000256" key="3">
    <source>
        <dbReference type="ARBA" id="ARBA00022679"/>
    </source>
</evidence>
<dbReference type="Gene3D" id="3.40.50.11350">
    <property type="match status" value="1"/>
</dbReference>
<dbReference type="InterPro" id="IPR045130">
    <property type="entry name" value="OFUT2-like"/>
</dbReference>
<dbReference type="CDD" id="cd11296">
    <property type="entry name" value="O-FucT_like"/>
    <property type="match status" value="1"/>
</dbReference>
<keyword evidence="4" id="KW-0256">Endoplasmic reticulum</keyword>
<proteinExistence type="inferred from homology"/>
<protein>
    <recommendedName>
        <fullName evidence="8">GDP-fucose protein O-fucosyltransferase 2</fullName>
    </recommendedName>
</protein>
<organism evidence="9 10">
    <name type="scientific">Marasmiellus scandens</name>
    <dbReference type="NCBI Taxonomy" id="2682957"/>
    <lineage>
        <taxon>Eukaryota</taxon>
        <taxon>Fungi</taxon>
        <taxon>Dikarya</taxon>
        <taxon>Basidiomycota</taxon>
        <taxon>Agaricomycotina</taxon>
        <taxon>Agaricomycetes</taxon>
        <taxon>Agaricomycetidae</taxon>
        <taxon>Agaricales</taxon>
        <taxon>Marasmiineae</taxon>
        <taxon>Omphalotaceae</taxon>
        <taxon>Marasmiellus</taxon>
    </lineage>
</organism>
<keyword evidence="3" id="KW-0808">Transferase</keyword>
<evidence type="ECO:0000256" key="4">
    <source>
        <dbReference type="ARBA" id="ARBA00022824"/>
    </source>
</evidence>
<dbReference type="EMBL" id="JBANRG010000019">
    <property type="protein sequence ID" value="KAK7457863.1"/>
    <property type="molecule type" value="Genomic_DNA"/>
</dbReference>
<evidence type="ECO:0000256" key="8">
    <source>
        <dbReference type="ARBA" id="ARBA00026232"/>
    </source>
</evidence>
<evidence type="ECO:0000256" key="1">
    <source>
        <dbReference type="ARBA" id="ARBA00004240"/>
    </source>
</evidence>
<keyword evidence="5" id="KW-0294">Fucose metabolism</keyword>